<dbReference type="InterPro" id="IPR032675">
    <property type="entry name" value="LRR_dom_sf"/>
</dbReference>
<dbReference type="EMBL" id="KV423999">
    <property type="protein sequence ID" value="KZT55216.1"/>
    <property type="molecule type" value="Genomic_DNA"/>
</dbReference>
<keyword evidence="2" id="KW-1185">Reference proteome</keyword>
<dbReference type="SUPFAM" id="SSF52047">
    <property type="entry name" value="RNI-like"/>
    <property type="match status" value="1"/>
</dbReference>
<accession>A0A165ENG4</accession>
<proteinExistence type="predicted"/>
<name>A0A165ENG4_9BASI</name>
<evidence type="ECO:0000313" key="1">
    <source>
        <dbReference type="EMBL" id="KZT55216.1"/>
    </source>
</evidence>
<dbReference type="Gene3D" id="3.80.10.10">
    <property type="entry name" value="Ribonuclease Inhibitor"/>
    <property type="match status" value="1"/>
</dbReference>
<reference evidence="1 2" key="1">
    <citation type="journal article" date="2016" name="Mol. Biol. Evol.">
        <title>Comparative Genomics of Early-Diverging Mushroom-Forming Fungi Provides Insights into the Origins of Lignocellulose Decay Capabilities.</title>
        <authorList>
            <person name="Nagy L.G."/>
            <person name="Riley R."/>
            <person name="Tritt A."/>
            <person name="Adam C."/>
            <person name="Daum C."/>
            <person name="Floudas D."/>
            <person name="Sun H."/>
            <person name="Yadav J.S."/>
            <person name="Pangilinan J."/>
            <person name="Larsson K.H."/>
            <person name="Matsuura K."/>
            <person name="Barry K."/>
            <person name="Labutti K."/>
            <person name="Kuo R."/>
            <person name="Ohm R.A."/>
            <person name="Bhattacharya S.S."/>
            <person name="Shirouzu T."/>
            <person name="Yoshinaga Y."/>
            <person name="Martin F.M."/>
            <person name="Grigoriev I.V."/>
            <person name="Hibbett D.S."/>
        </authorList>
    </citation>
    <scope>NUCLEOTIDE SEQUENCE [LARGE SCALE GENOMIC DNA]</scope>
    <source>
        <strain evidence="1 2">HHB12733</strain>
    </source>
</reference>
<dbReference type="OrthoDB" id="2834227at2759"/>
<evidence type="ECO:0000313" key="2">
    <source>
        <dbReference type="Proteomes" id="UP000076842"/>
    </source>
</evidence>
<sequence>MSSAMGSEIPDDNDRVIHINQLPTEILQDIFAYIQNDGTALDDRLRRSPVNLLQVDHHWRKTTLFASWFWAALEFPFVASKENRRALIDLAIARMSAFPDADLHPSLESAPFVRAPRRDRSKFTIFLRDRRVQWRSLYLERLDDESESILFKGLRMGGLPRLWRATLCGQPMDWAKDEMAGLAAVLGTAIDLRELTLERVIVPPTLMHLFLDLSRCVQDDSMRLSAIAMLLSMLKKLETLKINRRLWVRADTFPGLGAHLPSLRTLVLRTTCHETRTTRFLNALHAPSVQHVQYHVERCGALYGFDELWVPSLLDKHWKLETLDALAGEWPTDDQIKVFRAQQELKCIVIHEGHLDILLKAARAGEFICPALEELCVLDGGRLASMVLDLVELRAASPEATSVRKVRLLPARNRVAPPLVYYLPNPFQAKRDDAARASLMETVDLYTTWNARPYGFYDEET</sequence>
<protein>
    <recommendedName>
        <fullName evidence="3">F-box domain-containing protein</fullName>
    </recommendedName>
</protein>
<organism evidence="1 2">
    <name type="scientific">Calocera cornea HHB12733</name>
    <dbReference type="NCBI Taxonomy" id="1353952"/>
    <lineage>
        <taxon>Eukaryota</taxon>
        <taxon>Fungi</taxon>
        <taxon>Dikarya</taxon>
        <taxon>Basidiomycota</taxon>
        <taxon>Agaricomycotina</taxon>
        <taxon>Dacrymycetes</taxon>
        <taxon>Dacrymycetales</taxon>
        <taxon>Dacrymycetaceae</taxon>
        <taxon>Calocera</taxon>
    </lineage>
</organism>
<dbReference type="Proteomes" id="UP000076842">
    <property type="component" value="Unassembled WGS sequence"/>
</dbReference>
<dbReference type="AlphaFoldDB" id="A0A165ENG4"/>
<dbReference type="InParanoid" id="A0A165ENG4"/>
<evidence type="ECO:0008006" key="3">
    <source>
        <dbReference type="Google" id="ProtNLM"/>
    </source>
</evidence>
<gene>
    <name evidence="1" type="ORF">CALCODRAFT_359129</name>
</gene>